<gene>
    <name evidence="3" type="ORF">GV832_14625</name>
</gene>
<evidence type="ECO:0000256" key="1">
    <source>
        <dbReference type="SAM" id="Coils"/>
    </source>
</evidence>
<keyword evidence="4" id="KW-1185">Reference proteome</keyword>
<dbReference type="RefSeq" id="WP_168775632.1">
    <property type="nucleotide sequence ID" value="NZ_JAABNR010000013.1"/>
</dbReference>
<name>A0AAE4YF98_9RHOB</name>
<organism evidence="3 4">
    <name type="scientific">Stagnihabitans tardus</name>
    <dbReference type="NCBI Taxonomy" id="2699202"/>
    <lineage>
        <taxon>Bacteria</taxon>
        <taxon>Pseudomonadati</taxon>
        <taxon>Pseudomonadota</taxon>
        <taxon>Alphaproteobacteria</taxon>
        <taxon>Rhodobacterales</taxon>
        <taxon>Paracoccaceae</taxon>
        <taxon>Stagnihabitans</taxon>
    </lineage>
</organism>
<sequence length="414" mass="45325">MGKITILDLKGVQVSTAGLKIIKPPQVSAKIEIDVDKKIEKEVSLDKLIRREFEEEADKIWKMTIKMVEDKCKIFEKLFQGMMDKGEKPEVIQKNLDGLNAALKKDFEVAEIAAKQAFEKAWKNIADARKEWRNFKIKIVATIVGTLAAIAVSIAALAVSGWTGGASGAFAIIGFIKAGVTLGQTIKKGFQDYDQAVKELEGHLKVVEKAAQNKGIMATNEITAAVFTEFLGIAQPNIKSCQDCYGTVKAKYAKFVVDVHDLAKTISKIEIERAKMEKDFIAEVDKKLKAHPTKDKSAQKKLIEANLKKKMAGLDKDIAEKSKQMEALYKQTKDLAPKVAELGKRIAQLELKDMKGIKVFREALKLGTIALSPLDGNNIATKTFDLAMGLGGSAGGYAFDKITSGALEGSVFDI</sequence>
<keyword evidence="1" id="KW-0175">Coiled coil</keyword>
<dbReference type="Proteomes" id="UP001193501">
    <property type="component" value="Unassembled WGS sequence"/>
</dbReference>
<reference evidence="3" key="1">
    <citation type="submission" date="2020-01" db="EMBL/GenBank/DDBJ databases">
        <authorList>
            <person name="Chen W.-M."/>
        </authorList>
    </citation>
    <scope>NUCLEOTIDE SEQUENCE</scope>
    <source>
        <strain evidence="3">CYK-10</strain>
    </source>
</reference>
<keyword evidence="2" id="KW-0472">Membrane</keyword>
<evidence type="ECO:0000256" key="2">
    <source>
        <dbReference type="SAM" id="Phobius"/>
    </source>
</evidence>
<keyword evidence="2" id="KW-0812">Transmembrane</keyword>
<evidence type="ECO:0000313" key="3">
    <source>
        <dbReference type="EMBL" id="NBZ88825.1"/>
    </source>
</evidence>
<accession>A0AAE4YF98</accession>
<protein>
    <submittedName>
        <fullName evidence="3">Uncharacterized protein</fullName>
    </submittedName>
</protein>
<comment type="caution">
    <text evidence="3">The sequence shown here is derived from an EMBL/GenBank/DDBJ whole genome shotgun (WGS) entry which is preliminary data.</text>
</comment>
<dbReference type="AlphaFoldDB" id="A0AAE4YF98"/>
<proteinExistence type="predicted"/>
<dbReference type="EMBL" id="JAABNR010000013">
    <property type="protein sequence ID" value="NBZ88825.1"/>
    <property type="molecule type" value="Genomic_DNA"/>
</dbReference>
<feature type="coiled-coil region" evidence="1">
    <location>
        <begin position="304"/>
        <end position="331"/>
    </location>
</feature>
<evidence type="ECO:0000313" key="4">
    <source>
        <dbReference type="Proteomes" id="UP001193501"/>
    </source>
</evidence>
<keyword evidence="2" id="KW-1133">Transmembrane helix</keyword>
<feature type="transmembrane region" description="Helical" evidence="2">
    <location>
        <begin position="139"/>
        <end position="159"/>
    </location>
</feature>